<feature type="region of interest" description="Disordered" evidence="1">
    <location>
        <begin position="1"/>
        <end position="21"/>
    </location>
</feature>
<gene>
    <name evidence="2" type="ORF">GSCOC_T00017109001</name>
</gene>
<dbReference type="InParanoid" id="A0A068V5N9"/>
<protein>
    <submittedName>
        <fullName evidence="2">Uncharacterized protein</fullName>
    </submittedName>
</protein>
<dbReference type="PhylomeDB" id="A0A068V5N9"/>
<evidence type="ECO:0000256" key="1">
    <source>
        <dbReference type="SAM" id="MobiDB-lite"/>
    </source>
</evidence>
<dbReference type="EMBL" id="HG739199">
    <property type="protein sequence ID" value="CDP16090.1"/>
    <property type="molecule type" value="Genomic_DNA"/>
</dbReference>
<dbReference type="Proteomes" id="UP000295252">
    <property type="component" value="Chromosome VII"/>
</dbReference>
<reference evidence="3" key="1">
    <citation type="journal article" date="2014" name="Science">
        <title>The coffee genome provides insight into the convergent evolution of caffeine biosynthesis.</title>
        <authorList>
            <person name="Denoeud F."/>
            <person name="Carretero-Paulet L."/>
            <person name="Dereeper A."/>
            <person name="Droc G."/>
            <person name="Guyot R."/>
            <person name="Pietrella M."/>
            <person name="Zheng C."/>
            <person name="Alberti A."/>
            <person name="Anthony F."/>
            <person name="Aprea G."/>
            <person name="Aury J.M."/>
            <person name="Bento P."/>
            <person name="Bernard M."/>
            <person name="Bocs S."/>
            <person name="Campa C."/>
            <person name="Cenci A."/>
            <person name="Combes M.C."/>
            <person name="Crouzillat D."/>
            <person name="Da Silva C."/>
            <person name="Daddiego L."/>
            <person name="De Bellis F."/>
            <person name="Dussert S."/>
            <person name="Garsmeur O."/>
            <person name="Gayraud T."/>
            <person name="Guignon V."/>
            <person name="Jahn K."/>
            <person name="Jamilloux V."/>
            <person name="Joet T."/>
            <person name="Labadie K."/>
            <person name="Lan T."/>
            <person name="Leclercq J."/>
            <person name="Lepelley M."/>
            <person name="Leroy T."/>
            <person name="Li L.T."/>
            <person name="Librado P."/>
            <person name="Lopez L."/>
            <person name="Munoz A."/>
            <person name="Noel B."/>
            <person name="Pallavicini A."/>
            <person name="Perrotta G."/>
            <person name="Poncet V."/>
            <person name="Pot D."/>
            <person name="Priyono X."/>
            <person name="Rigoreau M."/>
            <person name="Rouard M."/>
            <person name="Rozas J."/>
            <person name="Tranchant-Dubreuil C."/>
            <person name="VanBuren R."/>
            <person name="Zhang Q."/>
            <person name="Andrade A.C."/>
            <person name="Argout X."/>
            <person name="Bertrand B."/>
            <person name="de Kochko A."/>
            <person name="Graziosi G."/>
            <person name="Henry R.J."/>
            <person name="Jayarama X."/>
            <person name="Ming R."/>
            <person name="Nagai C."/>
            <person name="Rounsley S."/>
            <person name="Sankoff D."/>
            <person name="Giuliano G."/>
            <person name="Albert V.A."/>
            <person name="Wincker P."/>
            <person name="Lashermes P."/>
        </authorList>
    </citation>
    <scope>NUCLEOTIDE SEQUENCE [LARGE SCALE GENOMIC DNA]</scope>
    <source>
        <strain evidence="3">cv. DH200-94</strain>
    </source>
</reference>
<dbReference type="AlphaFoldDB" id="A0A068V5N9"/>
<feature type="compositionally biased region" description="Basic and acidic residues" evidence="1">
    <location>
        <begin position="1"/>
        <end position="10"/>
    </location>
</feature>
<organism evidence="2 3">
    <name type="scientific">Coffea canephora</name>
    <name type="common">Robusta coffee</name>
    <dbReference type="NCBI Taxonomy" id="49390"/>
    <lineage>
        <taxon>Eukaryota</taxon>
        <taxon>Viridiplantae</taxon>
        <taxon>Streptophyta</taxon>
        <taxon>Embryophyta</taxon>
        <taxon>Tracheophyta</taxon>
        <taxon>Spermatophyta</taxon>
        <taxon>Magnoliopsida</taxon>
        <taxon>eudicotyledons</taxon>
        <taxon>Gunneridae</taxon>
        <taxon>Pentapetalae</taxon>
        <taxon>asterids</taxon>
        <taxon>lamiids</taxon>
        <taxon>Gentianales</taxon>
        <taxon>Rubiaceae</taxon>
        <taxon>Ixoroideae</taxon>
        <taxon>Gardenieae complex</taxon>
        <taxon>Bertiereae - Coffeeae clade</taxon>
        <taxon>Coffeeae</taxon>
        <taxon>Coffea</taxon>
    </lineage>
</organism>
<dbReference type="Gramene" id="CDP16090">
    <property type="protein sequence ID" value="CDP16090"/>
    <property type="gene ID" value="GSCOC_T00017109001"/>
</dbReference>
<accession>A0A068V5N9</accession>
<sequence length="90" mass="9927">MGRNTDDKRAVPVGRKGTKEDDLRKSLFKSIARSPVEDGRPSSMIIRKKNTVIPAHIVAEAISTLHAICPSQVSRVLECAGGRWRQDGFI</sequence>
<dbReference type="OrthoDB" id="1736295at2759"/>
<proteinExistence type="predicted"/>
<keyword evidence="3" id="KW-1185">Reference proteome</keyword>
<evidence type="ECO:0000313" key="3">
    <source>
        <dbReference type="Proteomes" id="UP000295252"/>
    </source>
</evidence>
<dbReference type="STRING" id="49390.A0A068V5N9"/>
<evidence type="ECO:0000313" key="2">
    <source>
        <dbReference type="EMBL" id="CDP16090.1"/>
    </source>
</evidence>
<name>A0A068V5N9_COFCA</name>